<keyword evidence="1" id="KW-1133">Transmembrane helix</keyword>
<dbReference type="AlphaFoldDB" id="A0AAD1VVN7"/>
<name>A0AAD1VVN7_PELCU</name>
<dbReference type="EMBL" id="OW240914">
    <property type="protein sequence ID" value="CAH2273254.1"/>
    <property type="molecule type" value="Genomic_DNA"/>
</dbReference>
<proteinExistence type="predicted"/>
<reference evidence="2" key="1">
    <citation type="submission" date="2022-03" db="EMBL/GenBank/DDBJ databases">
        <authorList>
            <person name="Alioto T."/>
            <person name="Alioto T."/>
            <person name="Gomez Garrido J."/>
        </authorList>
    </citation>
    <scope>NUCLEOTIDE SEQUENCE</scope>
</reference>
<feature type="transmembrane region" description="Helical" evidence="1">
    <location>
        <begin position="36"/>
        <end position="57"/>
    </location>
</feature>
<gene>
    <name evidence="2" type="ORF">PECUL_23A001121</name>
</gene>
<keyword evidence="3" id="KW-1185">Reference proteome</keyword>
<keyword evidence="1" id="KW-0812">Transmembrane</keyword>
<keyword evidence="1" id="KW-0472">Membrane</keyword>
<evidence type="ECO:0000313" key="2">
    <source>
        <dbReference type="EMBL" id="CAH2273254.1"/>
    </source>
</evidence>
<protein>
    <submittedName>
        <fullName evidence="2">Choline transporter 2 isoform X3</fullName>
    </submittedName>
</protein>
<evidence type="ECO:0000313" key="3">
    <source>
        <dbReference type="Proteomes" id="UP001295444"/>
    </source>
</evidence>
<accession>A0AAD1VVN7</accession>
<evidence type="ECO:0000256" key="1">
    <source>
        <dbReference type="SAM" id="Phobius"/>
    </source>
</evidence>
<organism evidence="2 3">
    <name type="scientific">Pelobates cultripes</name>
    <name type="common">Western spadefoot toad</name>
    <dbReference type="NCBI Taxonomy" id="61616"/>
    <lineage>
        <taxon>Eukaryota</taxon>
        <taxon>Metazoa</taxon>
        <taxon>Chordata</taxon>
        <taxon>Craniata</taxon>
        <taxon>Vertebrata</taxon>
        <taxon>Euteleostomi</taxon>
        <taxon>Amphibia</taxon>
        <taxon>Batrachia</taxon>
        <taxon>Anura</taxon>
        <taxon>Pelobatoidea</taxon>
        <taxon>Pelobatidae</taxon>
        <taxon>Pelobates</taxon>
    </lineage>
</organism>
<dbReference type="Proteomes" id="UP001295444">
    <property type="component" value="Chromosome 03"/>
</dbReference>
<sequence>MEEDAGKTPPDEAYGEPRKYDPNFKGPIHNRSCTDILCCILIVLGIIAYVAVGIVGFPMNRGLVGYTGSG</sequence>